<comment type="caution">
    <text evidence="1">The sequence shown here is derived from an EMBL/GenBank/DDBJ whole genome shotgun (WGS) entry which is preliminary data.</text>
</comment>
<protein>
    <submittedName>
        <fullName evidence="1">Uncharacterized protein</fullName>
    </submittedName>
</protein>
<evidence type="ECO:0000313" key="1">
    <source>
        <dbReference type="EMBL" id="MER6906523.1"/>
    </source>
</evidence>
<name>A0ABV1VJ58_9ACTN</name>
<keyword evidence="2" id="KW-1185">Reference proteome</keyword>
<dbReference type="EMBL" id="JBEPCV010000023">
    <property type="protein sequence ID" value="MER6906523.1"/>
    <property type="molecule type" value="Genomic_DNA"/>
</dbReference>
<accession>A0ABV1VJ58</accession>
<gene>
    <name evidence="1" type="ORF">ABT322_22790</name>
</gene>
<reference evidence="1 2" key="1">
    <citation type="submission" date="2024-06" db="EMBL/GenBank/DDBJ databases">
        <title>The Natural Products Discovery Center: Release of the First 8490 Sequenced Strains for Exploring Actinobacteria Biosynthetic Diversity.</title>
        <authorList>
            <person name="Kalkreuter E."/>
            <person name="Kautsar S.A."/>
            <person name="Yang D."/>
            <person name="Bader C.D."/>
            <person name="Teijaro C.N."/>
            <person name="Fluegel L."/>
            <person name="Davis C.M."/>
            <person name="Simpson J.R."/>
            <person name="Lauterbach L."/>
            <person name="Steele A.D."/>
            <person name="Gui C."/>
            <person name="Meng S."/>
            <person name="Li G."/>
            <person name="Viehrig K."/>
            <person name="Ye F."/>
            <person name="Su P."/>
            <person name="Kiefer A.F."/>
            <person name="Nichols A."/>
            <person name="Cepeda A.J."/>
            <person name="Yan W."/>
            <person name="Fan B."/>
            <person name="Jiang Y."/>
            <person name="Adhikari A."/>
            <person name="Zheng C.-J."/>
            <person name="Schuster L."/>
            <person name="Cowan T.M."/>
            <person name="Smanski M.J."/>
            <person name="Chevrette M.G."/>
            <person name="De Carvalho L.P.S."/>
            <person name="Shen B."/>
        </authorList>
    </citation>
    <scope>NUCLEOTIDE SEQUENCE [LARGE SCALE GENOMIC DNA]</scope>
    <source>
        <strain evidence="1 2">NPDC000632</strain>
    </source>
</reference>
<dbReference type="RefSeq" id="WP_350721408.1">
    <property type="nucleotide sequence ID" value="NZ_JBEPCO010000026.1"/>
</dbReference>
<evidence type="ECO:0000313" key="2">
    <source>
        <dbReference type="Proteomes" id="UP001490330"/>
    </source>
</evidence>
<proteinExistence type="predicted"/>
<dbReference type="Proteomes" id="UP001490330">
    <property type="component" value="Unassembled WGS sequence"/>
</dbReference>
<organism evidence="1 2">
    <name type="scientific">Streptomyces flaveolus</name>
    <dbReference type="NCBI Taxonomy" id="67297"/>
    <lineage>
        <taxon>Bacteria</taxon>
        <taxon>Bacillati</taxon>
        <taxon>Actinomycetota</taxon>
        <taxon>Actinomycetes</taxon>
        <taxon>Kitasatosporales</taxon>
        <taxon>Streptomycetaceae</taxon>
        <taxon>Streptomyces</taxon>
    </lineage>
</organism>
<sequence length="216" mass="24068">MVAEFAGHPLAGLPFFTLPVLRRTTFAFLVRRALGKCTADAAEFLGLSIAGKGLGAPITRWARRQGTPEAYERALDTIAAALASSPLIDYRHRRTLLADWALPPDAWHQIAGQLNRQPNPRYLSDDRARLAATAYIWTQVTHGETQFAPQPAEARNDPEIDAAWSQDRFTIGHWIRQNKVPFYQQMKPLLDAYAAQLARAVDTAHSTRQLARSLAN</sequence>